<protein>
    <submittedName>
        <fullName evidence="1">Uncharacterized protein</fullName>
    </submittedName>
</protein>
<organism evidence="1">
    <name type="scientific">bioreactor metagenome</name>
    <dbReference type="NCBI Taxonomy" id="1076179"/>
    <lineage>
        <taxon>unclassified sequences</taxon>
        <taxon>metagenomes</taxon>
        <taxon>ecological metagenomes</taxon>
    </lineage>
</organism>
<accession>A0A645GV29</accession>
<gene>
    <name evidence="1" type="ORF">SDC9_178116</name>
</gene>
<dbReference type="AlphaFoldDB" id="A0A645GV29"/>
<comment type="caution">
    <text evidence="1">The sequence shown here is derived from an EMBL/GenBank/DDBJ whole genome shotgun (WGS) entry which is preliminary data.</text>
</comment>
<dbReference type="PROSITE" id="PS51257">
    <property type="entry name" value="PROKAR_LIPOPROTEIN"/>
    <property type="match status" value="1"/>
</dbReference>
<evidence type="ECO:0000313" key="1">
    <source>
        <dbReference type="EMBL" id="MPN30645.1"/>
    </source>
</evidence>
<sequence length="117" mass="12717">MRKRVLSILLAVCLALALLPATALAAVSCALYVGNTLVYEYSNVITGSYISGTTYYWIEAESGDYAYAETGSASDYLFSVSFDQDSYSFTLTLNGVDISSFIQDNDDLLSMPMAFLP</sequence>
<name>A0A645GV29_9ZZZZ</name>
<reference evidence="1" key="1">
    <citation type="submission" date="2019-08" db="EMBL/GenBank/DDBJ databases">
        <authorList>
            <person name="Kucharzyk K."/>
            <person name="Murdoch R.W."/>
            <person name="Higgins S."/>
            <person name="Loffler F."/>
        </authorList>
    </citation>
    <scope>NUCLEOTIDE SEQUENCE</scope>
</reference>
<proteinExistence type="predicted"/>
<dbReference type="EMBL" id="VSSQ01081838">
    <property type="protein sequence ID" value="MPN30645.1"/>
    <property type="molecule type" value="Genomic_DNA"/>
</dbReference>